<dbReference type="AlphaFoldDB" id="A0A852VH76"/>
<reference evidence="2 3" key="1">
    <citation type="submission" date="2020-07" db="EMBL/GenBank/DDBJ databases">
        <title>Genomic Encyclopedia of Type Strains, Phase IV (KMG-V): Genome sequencing to study the core and pangenomes of soil and plant-associated prokaryotes.</title>
        <authorList>
            <person name="Whitman W."/>
        </authorList>
    </citation>
    <scope>NUCLEOTIDE SEQUENCE [LARGE SCALE GENOMIC DNA]</scope>
    <source>
        <strain evidence="2 3">M8UP22</strain>
    </source>
</reference>
<evidence type="ECO:0000313" key="2">
    <source>
        <dbReference type="EMBL" id="NYF90531.1"/>
    </source>
</evidence>
<dbReference type="Proteomes" id="UP000564385">
    <property type="component" value="Unassembled WGS sequence"/>
</dbReference>
<protein>
    <submittedName>
        <fullName evidence="2">Uncharacterized protein (DUF427 family)</fullName>
    </submittedName>
</protein>
<name>A0A852VH76_9BACT</name>
<dbReference type="Pfam" id="PF04248">
    <property type="entry name" value="NTP_transf_9"/>
    <property type="match status" value="1"/>
</dbReference>
<sequence length="173" mass="19330">MDRREIAEGGAEAEVTRKESVWDYPRPPRLEATARHLRVVHAGVVVAETRRGMRILETSHPPVYYFPPEDVAMQLLRASGRRGSFCEFKGVAGYWDLVVKEGASLFVGVAWSYANPSKSYSGLKDYLAFYANRVDECWVDEERVVAQPGDFYGGWISSHVTGPFKGAPGTLGW</sequence>
<dbReference type="InterPro" id="IPR007361">
    <property type="entry name" value="DUF427"/>
</dbReference>
<dbReference type="Gene3D" id="2.170.150.40">
    <property type="entry name" value="Domain of unknown function (DUF427)"/>
    <property type="match status" value="1"/>
</dbReference>
<evidence type="ECO:0000259" key="1">
    <source>
        <dbReference type="Pfam" id="PF04248"/>
    </source>
</evidence>
<dbReference type="InterPro" id="IPR038694">
    <property type="entry name" value="DUF427_sf"/>
</dbReference>
<dbReference type="EMBL" id="JACCCU010000002">
    <property type="protein sequence ID" value="NYF90531.1"/>
    <property type="molecule type" value="Genomic_DNA"/>
</dbReference>
<comment type="caution">
    <text evidence="2">The sequence shown here is derived from an EMBL/GenBank/DDBJ whole genome shotgun (WGS) entry which is preliminary data.</text>
</comment>
<feature type="domain" description="DUF427" evidence="1">
    <location>
        <begin position="38"/>
        <end position="131"/>
    </location>
</feature>
<organism evidence="2 3">
    <name type="scientific">Tunturiibacter lichenicola</name>
    <dbReference type="NCBI Taxonomy" id="2051959"/>
    <lineage>
        <taxon>Bacteria</taxon>
        <taxon>Pseudomonadati</taxon>
        <taxon>Acidobacteriota</taxon>
        <taxon>Terriglobia</taxon>
        <taxon>Terriglobales</taxon>
        <taxon>Acidobacteriaceae</taxon>
        <taxon>Tunturiibacter</taxon>
    </lineage>
</organism>
<accession>A0A852VH76</accession>
<evidence type="ECO:0000313" key="3">
    <source>
        <dbReference type="Proteomes" id="UP000564385"/>
    </source>
</evidence>
<gene>
    <name evidence="2" type="ORF">HDF08_002633</name>
</gene>
<proteinExistence type="predicted"/>
<dbReference type="PANTHER" id="PTHR43058">
    <property type="entry name" value="SLR0655 PROTEIN"/>
    <property type="match status" value="1"/>
</dbReference>
<dbReference type="PANTHER" id="PTHR43058:SF1">
    <property type="entry name" value="DUF427 DOMAIN-CONTAINING PROTEIN"/>
    <property type="match status" value="1"/>
</dbReference>